<organism evidence="2">
    <name type="scientific">marine metagenome</name>
    <dbReference type="NCBI Taxonomy" id="408172"/>
    <lineage>
        <taxon>unclassified sequences</taxon>
        <taxon>metagenomes</taxon>
        <taxon>ecological metagenomes</taxon>
    </lineage>
</organism>
<feature type="domain" description="Lipid/polyisoprenoid-binding YceI-like" evidence="1">
    <location>
        <begin position="21"/>
        <end position="190"/>
    </location>
</feature>
<dbReference type="PANTHER" id="PTHR34406">
    <property type="entry name" value="PROTEIN YCEI"/>
    <property type="match status" value="1"/>
</dbReference>
<dbReference type="EMBL" id="UINC01000756">
    <property type="protein sequence ID" value="SUZ60652.1"/>
    <property type="molecule type" value="Genomic_DNA"/>
</dbReference>
<proteinExistence type="predicted"/>
<dbReference type="InterPro" id="IPR036761">
    <property type="entry name" value="TTHA0802/YceI-like_sf"/>
</dbReference>
<accession>A0A381P176</accession>
<dbReference type="Pfam" id="PF04264">
    <property type="entry name" value="YceI"/>
    <property type="match status" value="1"/>
</dbReference>
<name>A0A381P176_9ZZZZ</name>
<gene>
    <name evidence="2" type="ORF">METZ01_LOCUS13506</name>
</gene>
<dbReference type="Gene3D" id="2.40.128.110">
    <property type="entry name" value="Lipid/polyisoprenoid-binding, YceI-like"/>
    <property type="match status" value="1"/>
</dbReference>
<protein>
    <recommendedName>
        <fullName evidence="1">Lipid/polyisoprenoid-binding YceI-like domain-containing protein</fullName>
    </recommendedName>
</protein>
<dbReference type="SMART" id="SM00867">
    <property type="entry name" value="YceI"/>
    <property type="match status" value="1"/>
</dbReference>
<dbReference type="InterPro" id="IPR027016">
    <property type="entry name" value="UCP029811"/>
</dbReference>
<sequence>MNKAIATTLMLVWSAGLQAESWVLDNESSHLSFVTVKAGDLAEAHRFRRLSGEVSIDGAAAIVIDLASVDTLIPIRDERMREHLFRTIQFPKATVSLQFDPEQITSIAEGSSGTLSLDGELTMMNYRIPVRTDALVVRLTPTEVLVVSRKPVVVHAASLRMVEGIEKLREIASLPSISKAVTVNFALSFVLR</sequence>
<dbReference type="PIRSF" id="PIRSF029811">
    <property type="entry name" value="UCP029811"/>
    <property type="match status" value="1"/>
</dbReference>
<dbReference type="AlphaFoldDB" id="A0A381P176"/>
<evidence type="ECO:0000313" key="2">
    <source>
        <dbReference type="EMBL" id="SUZ60652.1"/>
    </source>
</evidence>
<evidence type="ECO:0000259" key="1">
    <source>
        <dbReference type="SMART" id="SM00867"/>
    </source>
</evidence>
<dbReference type="PANTHER" id="PTHR34406:SF1">
    <property type="entry name" value="PROTEIN YCEI"/>
    <property type="match status" value="1"/>
</dbReference>
<dbReference type="InterPro" id="IPR007372">
    <property type="entry name" value="Lipid/polyisoprenoid-bd_YceI"/>
</dbReference>
<reference evidence="2" key="1">
    <citation type="submission" date="2018-05" db="EMBL/GenBank/DDBJ databases">
        <authorList>
            <person name="Lanie J.A."/>
            <person name="Ng W.-L."/>
            <person name="Kazmierczak K.M."/>
            <person name="Andrzejewski T.M."/>
            <person name="Davidsen T.M."/>
            <person name="Wayne K.J."/>
            <person name="Tettelin H."/>
            <person name="Glass J.I."/>
            <person name="Rusch D."/>
            <person name="Podicherti R."/>
            <person name="Tsui H.-C.T."/>
            <person name="Winkler M.E."/>
        </authorList>
    </citation>
    <scope>NUCLEOTIDE SEQUENCE</scope>
</reference>
<dbReference type="SUPFAM" id="SSF101874">
    <property type="entry name" value="YceI-like"/>
    <property type="match status" value="1"/>
</dbReference>